<proteinExistence type="predicted"/>
<evidence type="ECO:0000256" key="3">
    <source>
        <dbReference type="ARBA" id="ARBA00022692"/>
    </source>
</evidence>
<keyword evidence="2" id="KW-1003">Cell membrane</keyword>
<evidence type="ECO:0000256" key="1">
    <source>
        <dbReference type="ARBA" id="ARBA00004651"/>
    </source>
</evidence>
<evidence type="ECO:0000313" key="8">
    <source>
        <dbReference type="Proteomes" id="UP000617628"/>
    </source>
</evidence>
<dbReference type="PANTHER" id="PTHR32196:SF63">
    <property type="entry name" value="INNER MEMBRANE ABC TRANSPORTER PERMEASE PROTEIN YJFF"/>
    <property type="match status" value="1"/>
</dbReference>
<keyword evidence="5 6" id="KW-0472">Membrane</keyword>
<dbReference type="InterPro" id="IPR001851">
    <property type="entry name" value="ABC_transp_permease"/>
</dbReference>
<dbReference type="AlphaFoldDB" id="A0A934S0I7"/>
<keyword evidence="8" id="KW-1185">Reference proteome</keyword>
<feature type="transmembrane region" description="Helical" evidence="6">
    <location>
        <begin position="120"/>
        <end position="138"/>
    </location>
</feature>
<feature type="transmembrane region" description="Helical" evidence="6">
    <location>
        <begin position="9"/>
        <end position="27"/>
    </location>
</feature>
<dbReference type="GO" id="GO:0022857">
    <property type="term" value="F:transmembrane transporter activity"/>
    <property type="evidence" value="ECO:0007669"/>
    <property type="project" value="InterPro"/>
</dbReference>
<keyword evidence="3 6" id="KW-0812">Transmembrane</keyword>
<sequence>MSLKISRKYVPLTATFVVFVVLFGIASLRYEGFASAAVVVELFSENAFLGICALGMTLVILSGGIDLSVGSVVGFTSTFVATMIMEYAWHPINAWAVALVLGTVFGAGMGCLIHFYKLPAFLVTLGGLFFARGMAYAVNRESLGINHDLYNGLASANIPLGGGLSLSLTASLFIAFFVLTFYIGRYTKFGRNVYAIGGDEDSALLMGLPVGRTKIGVYAFSGFCSAAAGIVMTLYTWSGNPLNGVALELDAIAVVVVGGTLLTGGVGFVAGTLLGVLIYGTIQQAIYFDGNLSSSLTSVAIGVLLLIFILLQKAIVSKGEEA</sequence>
<feature type="transmembrane region" description="Helical" evidence="6">
    <location>
        <begin position="252"/>
        <end position="280"/>
    </location>
</feature>
<protein>
    <submittedName>
        <fullName evidence="7">Sugar ABC transporter permease YjfF</fullName>
    </submittedName>
</protein>
<reference evidence="7" key="1">
    <citation type="submission" date="2021-01" db="EMBL/GenBank/DDBJ databases">
        <title>Modified the classification status of verrucomicrobia.</title>
        <authorList>
            <person name="Feng X."/>
        </authorList>
    </citation>
    <scope>NUCLEOTIDE SEQUENCE</scope>
    <source>
        <strain evidence="7">KCTC 13126</strain>
    </source>
</reference>
<evidence type="ECO:0000256" key="5">
    <source>
        <dbReference type="ARBA" id="ARBA00023136"/>
    </source>
</evidence>
<evidence type="ECO:0000256" key="2">
    <source>
        <dbReference type="ARBA" id="ARBA00022475"/>
    </source>
</evidence>
<comment type="caution">
    <text evidence="7">The sequence shown here is derived from an EMBL/GenBank/DDBJ whole genome shotgun (WGS) entry which is preliminary data.</text>
</comment>
<dbReference type="GO" id="GO:0005886">
    <property type="term" value="C:plasma membrane"/>
    <property type="evidence" value="ECO:0007669"/>
    <property type="project" value="UniProtKB-SubCell"/>
</dbReference>
<name>A0A934S0I7_9BACT</name>
<feature type="transmembrane region" description="Helical" evidence="6">
    <location>
        <begin position="47"/>
        <end position="65"/>
    </location>
</feature>
<organism evidence="7 8">
    <name type="scientific">Pelagicoccus mobilis</name>
    <dbReference type="NCBI Taxonomy" id="415221"/>
    <lineage>
        <taxon>Bacteria</taxon>
        <taxon>Pseudomonadati</taxon>
        <taxon>Verrucomicrobiota</taxon>
        <taxon>Opitutia</taxon>
        <taxon>Puniceicoccales</taxon>
        <taxon>Pelagicoccaceae</taxon>
        <taxon>Pelagicoccus</taxon>
    </lineage>
</organism>
<feature type="transmembrane region" description="Helical" evidence="6">
    <location>
        <begin position="72"/>
        <end position="89"/>
    </location>
</feature>
<feature type="transmembrane region" description="Helical" evidence="6">
    <location>
        <begin position="158"/>
        <end position="183"/>
    </location>
</feature>
<keyword evidence="4 6" id="KW-1133">Transmembrane helix</keyword>
<dbReference type="NCBIfam" id="NF008630">
    <property type="entry name" value="PRK11618.1"/>
    <property type="match status" value="1"/>
</dbReference>
<dbReference type="Proteomes" id="UP000617628">
    <property type="component" value="Unassembled WGS sequence"/>
</dbReference>
<evidence type="ECO:0000256" key="6">
    <source>
        <dbReference type="SAM" id="Phobius"/>
    </source>
</evidence>
<gene>
    <name evidence="7" type="primary">yjfF</name>
    <name evidence="7" type="ORF">JIN87_18875</name>
</gene>
<comment type="subcellular location">
    <subcellularLocation>
        <location evidence="1">Cell membrane</location>
        <topology evidence="1">Multi-pass membrane protein</topology>
    </subcellularLocation>
</comment>
<evidence type="ECO:0000313" key="7">
    <source>
        <dbReference type="EMBL" id="MBK1878955.1"/>
    </source>
</evidence>
<dbReference type="Pfam" id="PF02653">
    <property type="entry name" value="BPD_transp_2"/>
    <property type="match status" value="1"/>
</dbReference>
<feature type="transmembrane region" description="Helical" evidence="6">
    <location>
        <begin position="292"/>
        <end position="311"/>
    </location>
</feature>
<feature type="transmembrane region" description="Helical" evidence="6">
    <location>
        <begin position="95"/>
        <end position="113"/>
    </location>
</feature>
<dbReference type="PANTHER" id="PTHR32196">
    <property type="entry name" value="ABC TRANSPORTER PERMEASE PROTEIN YPHD-RELATED-RELATED"/>
    <property type="match status" value="1"/>
</dbReference>
<feature type="transmembrane region" description="Helical" evidence="6">
    <location>
        <begin position="215"/>
        <end position="237"/>
    </location>
</feature>
<dbReference type="EMBL" id="JAENIL010000038">
    <property type="protein sequence ID" value="MBK1878955.1"/>
    <property type="molecule type" value="Genomic_DNA"/>
</dbReference>
<dbReference type="CDD" id="cd06579">
    <property type="entry name" value="TM_PBP1_transp_AraH_like"/>
    <property type="match status" value="1"/>
</dbReference>
<accession>A0A934S0I7</accession>
<evidence type="ECO:0000256" key="4">
    <source>
        <dbReference type="ARBA" id="ARBA00022989"/>
    </source>
</evidence>